<evidence type="ECO:0000313" key="8">
    <source>
        <dbReference type="EMBL" id="CDW37289.1"/>
    </source>
</evidence>
<dbReference type="Pfam" id="PF07690">
    <property type="entry name" value="MFS_1"/>
    <property type="match status" value="1"/>
</dbReference>
<proteinExistence type="predicted"/>
<accession>A0A0K2UGD8</accession>
<dbReference type="GO" id="GO:0060076">
    <property type="term" value="C:excitatory synapse"/>
    <property type="evidence" value="ECO:0007669"/>
    <property type="project" value="TreeGrafter"/>
</dbReference>
<dbReference type="Gene3D" id="1.20.1250.20">
    <property type="entry name" value="MFS general substrate transporter like domains"/>
    <property type="match status" value="2"/>
</dbReference>
<feature type="transmembrane region" description="Helical" evidence="6">
    <location>
        <begin position="294"/>
        <end position="313"/>
    </location>
</feature>
<evidence type="ECO:0000256" key="3">
    <source>
        <dbReference type="ARBA" id="ARBA00022989"/>
    </source>
</evidence>
<evidence type="ECO:0000259" key="7">
    <source>
        <dbReference type="PROSITE" id="PS50850"/>
    </source>
</evidence>
<keyword evidence="4 6" id="KW-0472">Membrane</keyword>
<organism evidence="8">
    <name type="scientific">Lepeophtheirus salmonis</name>
    <name type="common">Salmon louse</name>
    <name type="synonym">Caligus salmonis</name>
    <dbReference type="NCBI Taxonomy" id="72036"/>
    <lineage>
        <taxon>Eukaryota</taxon>
        <taxon>Metazoa</taxon>
        <taxon>Ecdysozoa</taxon>
        <taxon>Arthropoda</taxon>
        <taxon>Crustacea</taxon>
        <taxon>Multicrustacea</taxon>
        <taxon>Hexanauplia</taxon>
        <taxon>Copepoda</taxon>
        <taxon>Siphonostomatoida</taxon>
        <taxon>Caligidae</taxon>
        <taxon>Lepeophtheirus</taxon>
    </lineage>
</organism>
<dbReference type="PANTHER" id="PTHR11662:SF456">
    <property type="entry name" value="VESICULAR GLUTAMATE TRANSPORTER, ISOFORM A"/>
    <property type="match status" value="1"/>
</dbReference>
<evidence type="ECO:0000256" key="2">
    <source>
        <dbReference type="ARBA" id="ARBA00022692"/>
    </source>
</evidence>
<dbReference type="PROSITE" id="PS50850">
    <property type="entry name" value="MFS"/>
    <property type="match status" value="1"/>
</dbReference>
<dbReference type="AlphaFoldDB" id="A0A0K2UGD8"/>
<evidence type="ECO:0000256" key="4">
    <source>
        <dbReference type="ARBA" id="ARBA00023136"/>
    </source>
</evidence>
<feature type="region of interest" description="Disordered" evidence="5">
    <location>
        <begin position="568"/>
        <end position="642"/>
    </location>
</feature>
<dbReference type="GO" id="GO:0030672">
    <property type="term" value="C:synaptic vesicle membrane"/>
    <property type="evidence" value="ECO:0007669"/>
    <property type="project" value="TreeGrafter"/>
</dbReference>
<name>A0A0K2UGD8_LEPSM</name>
<dbReference type="GO" id="GO:0035249">
    <property type="term" value="P:synaptic transmission, glutamatergic"/>
    <property type="evidence" value="ECO:0007669"/>
    <property type="project" value="TreeGrafter"/>
</dbReference>
<dbReference type="FunFam" id="1.20.1250.20:FF:000004">
    <property type="entry name" value="vesicular glutamate transporter 2 isoform X1"/>
    <property type="match status" value="1"/>
</dbReference>
<dbReference type="GO" id="GO:0005313">
    <property type="term" value="F:L-glutamate transmembrane transporter activity"/>
    <property type="evidence" value="ECO:0007669"/>
    <property type="project" value="TreeGrafter"/>
</dbReference>
<dbReference type="GO" id="GO:0050803">
    <property type="term" value="P:regulation of synapse structure or activity"/>
    <property type="evidence" value="ECO:0007669"/>
    <property type="project" value="TreeGrafter"/>
</dbReference>
<dbReference type="InterPro" id="IPR036259">
    <property type="entry name" value="MFS_trans_sf"/>
</dbReference>
<reference evidence="8" key="1">
    <citation type="submission" date="2014-05" db="EMBL/GenBank/DDBJ databases">
        <authorList>
            <person name="Chronopoulou M."/>
        </authorList>
    </citation>
    <scope>NUCLEOTIDE SEQUENCE</scope>
    <source>
        <tissue evidence="8">Whole organism</tissue>
    </source>
</reference>
<keyword evidence="3 6" id="KW-1133">Transmembrane helix</keyword>
<feature type="transmembrane region" description="Helical" evidence="6">
    <location>
        <begin position="262"/>
        <end position="282"/>
    </location>
</feature>
<dbReference type="OrthoDB" id="2985014at2759"/>
<dbReference type="InterPro" id="IPR011701">
    <property type="entry name" value="MFS"/>
</dbReference>
<feature type="domain" description="Major facilitator superfamily (MFS) profile" evidence="7">
    <location>
        <begin position="132"/>
        <end position="554"/>
    </location>
</feature>
<feature type="transmembrane region" description="Helical" evidence="6">
    <location>
        <begin position="434"/>
        <end position="452"/>
    </location>
</feature>
<feature type="transmembrane region" description="Helical" evidence="6">
    <location>
        <begin position="397"/>
        <end position="414"/>
    </location>
</feature>
<evidence type="ECO:0000256" key="1">
    <source>
        <dbReference type="ARBA" id="ARBA00004141"/>
    </source>
</evidence>
<feature type="transmembrane region" description="Helical" evidence="6">
    <location>
        <begin position="491"/>
        <end position="511"/>
    </location>
</feature>
<dbReference type="CDD" id="cd17382">
    <property type="entry name" value="MFS_SLC17A6_7_8_VGluT"/>
    <property type="match status" value="1"/>
</dbReference>
<evidence type="ECO:0000256" key="6">
    <source>
        <dbReference type="SAM" id="Phobius"/>
    </source>
</evidence>
<feature type="compositionally biased region" description="Polar residues" evidence="5">
    <location>
        <begin position="624"/>
        <end position="642"/>
    </location>
</feature>
<dbReference type="InterPro" id="IPR020846">
    <property type="entry name" value="MFS_dom"/>
</dbReference>
<feature type="transmembrane region" description="Helical" evidence="6">
    <location>
        <begin position="357"/>
        <end position="377"/>
    </location>
</feature>
<dbReference type="FunFam" id="1.20.1250.20:FF:000226">
    <property type="entry name" value="Vesicular GLUtamate transporter"/>
    <property type="match status" value="1"/>
</dbReference>
<feature type="transmembrane region" description="Helical" evidence="6">
    <location>
        <begin position="458"/>
        <end position="479"/>
    </location>
</feature>
<dbReference type="EMBL" id="HACA01019928">
    <property type="protein sequence ID" value="CDW37289.1"/>
    <property type="molecule type" value="Transcribed_RNA"/>
</dbReference>
<dbReference type="GO" id="GO:0098700">
    <property type="term" value="P:neurotransmitter loading into synaptic vesicle"/>
    <property type="evidence" value="ECO:0007669"/>
    <property type="project" value="TreeGrafter"/>
</dbReference>
<feature type="transmembrane region" description="Helical" evidence="6">
    <location>
        <begin position="531"/>
        <end position="549"/>
    </location>
</feature>
<protein>
    <recommendedName>
        <fullName evidence="7">Major facilitator superfamily (MFS) profile domain-containing protein</fullName>
    </recommendedName>
</protein>
<dbReference type="GO" id="GO:0005326">
    <property type="term" value="F:neurotransmitter transmembrane transporter activity"/>
    <property type="evidence" value="ECO:0007669"/>
    <property type="project" value="TreeGrafter"/>
</dbReference>
<feature type="compositionally biased region" description="Polar residues" evidence="5">
    <location>
        <begin position="571"/>
        <end position="589"/>
    </location>
</feature>
<dbReference type="SUPFAM" id="SSF103473">
    <property type="entry name" value="MFS general substrate transporter"/>
    <property type="match status" value="1"/>
</dbReference>
<dbReference type="EMBL" id="HACA01019929">
    <property type="protein sequence ID" value="CDW37290.1"/>
    <property type="molecule type" value="Transcribed_RNA"/>
</dbReference>
<keyword evidence="2 6" id="KW-0812">Transmembrane</keyword>
<comment type="subcellular location">
    <subcellularLocation>
        <location evidence="1">Membrane</location>
        <topology evidence="1">Multi-pass membrane protein</topology>
    </subcellularLocation>
</comment>
<sequence length="642" mass="70817">MYGGSGGAGAVGQHMEDAMRNVELDEKTQHEECPEDVKGAFLFKAKCGIANLTGNARRVFRKDGAYDRYDFKDASVAVDKTVESGGTYDIGGLDVPEEFPELERPKLRKIDKYCQPECPCCSVSKRYTQAILVAIGFVISFGIRCNVGVATIKMKSTDADGLTNFNWTPETIGFVDASFFWGYIITQIPGGFLAAKFSPSFLFGTAIFTSSILNMLIPTATAWDYKAVICIRVIQGLVEGVTYPCCHGIWRWWAPPLERSRLATLAFCGSYGGAVLGMPISGYLADGVGYYAPYYFYGVCGMIWYVVWLWLAFEKPASHPSISPREQLYIEQSIGSGPGQSQPTVFNTPWKKVFTSLPVWAIIVANFARSWTFYLLLITQPKYFKEVFNMSLSEGSTMAAIPHLVMTIIVPFGGQLADYFRRKEILSTTNVRKLFNCGGFGGEALFLLVVGYTRNEMVAIAGLILAVGCSGFAISGFNVNHLDIAPRYASILMGISNGVGTLSGMICPITTEQITKDHSSDWKLEVEWQHVFLIASSIHFVGVIFYAVFASGELQDWAEEKVSEKIEMTNGADSSGQTYGVESGYSEQHGNPKTETTEYYNYEMEAPSYEEATAPSAKEVAPTNPFTQQQYHSSSSHNPFNK</sequence>
<dbReference type="InterPro" id="IPR050382">
    <property type="entry name" value="MFS_Na/Anion_cotransporter"/>
</dbReference>
<dbReference type="PANTHER" id="PTHR11662">
    <property type="entry name" value="SOLUTE CARRIER FAMILY 17"/>
    <property type="match status" value="1"/>
</dbReference>
<feature type="transmembrane region" description="Helical" evidence="6">
    <location>
        <begin position="127"/>
        <end position="147"/>
    </location>
</feature>
<evidence type="ECO:0000256" key="5">
    <source>
        <dbReference type="SAM" id="MobiDB-lite"/>
    </source>
</evidence>